<dbReference type="InterPro" id="IPR029063">
    <property type="entry name" value="SAM-dependent_MTases_sf"/>
</dbReference>
<protein>
    <recommendedName>
        <fullName evidence="2">Protein-L-isoaspartate O-methyltransferase</fullName>
    </recommendedName>
    <alternativeName>
        <fullName evidence="3">Protein L-isoaspartyl methyltransferase</fullName>
    </alternativeName>
</protein>
<evidence type="ECO:0000313" key="5">
    <source>
        <dbReference type="Proteomes" id="UP000028782"/>
    </source>
</evidence>
<name>A0A076PU82_COMTE</name>
<dbReference type="Proteomes" id="UP000028782">
    <property type="component" value="Chromosome"/>
</dbReference>
<comment type="similarity">
    <text evidence="1">Belongs to the methyltransferase superfamily. L-isoaspartyl/D-aspartyl protein methyltransferase family.</text>
</comment>
<dbReference type="EMBL" id="CP006704">
    <property type="protein sequence ID" value="AIJ46892.1"/>
    <property type="molecule type" value="Genomic_DNA"/>
</dbReference>
<dbReference type="PANTHER" id="PTHR11579">
    <property type="entry name" value="PROTEIN-L-ISOASPARTATE O-METHYLTRANSFERASE"/>
    <property type="match status" value="1"/>
</dbReference>
<dbReference type="GO" id="GO:0004719">
    <property type="term" value="F:protein-L-isoaspartate (D-aspartate) O-methyltransferase activity"/>
    <property type="evidence" value="ECO:0007669"/>
    <property type="project" value="InterPro"/>
</dbReference>
<keyword evidence="4" id="KW-0489">Methyltransferase</keyword>
<dbReference type="GO" id="GO:0032259">
    <property type="term" value="P:methylation"/>
    <property type="evidence" value="ECO:0007669"/>
    <property type="project" value="UniProtKB-KW"/>
</dbReference>
<dbReference type="KEGG" id="ctes:O987_13880"/>
<reference evidence="4 5" key="1">
    <citation type="journal article" date="2014" name="Genome Announc.">
        <title>Complete Genome Sequence of Polychlorinated Biphenyl Degrader Comamonas testosteroni TK102 (NBRC 109938).</title>
        <authorList>
            <person name="Fukuda K."/>
            <person name="Hosoyama A."/>
            <person name="Tsuchikane K."/>
            <person name="Ohji S."/>
            <person name="Yamazoe A."/>
            <person name="Fujita N."/>
            <person name="Shintani M."/>
            <person name="Kimbara K."/>
        </authorList>
    </citation>
    <scope>NUCLEOTIDE SEQUENCE [LARGE SCALE GENOMIC DNA]</scope>
    <source>
        <strain evidence="4">TK102</strain>
    </source>
</reference>
<dbReference type="HOGENOM" id="CLU_055432_2_1_4"/>
<dbReference type="RefSeq" id="WP_003055272.1">
    <property type="nucleotide sequence ID" value="NZ_CP006704.1"/>
</dbReference>
<dbReference type="Pfam" id="PF01135">
    <property type="entry name" value="PCMT"/>
    <property type="match status" value="1"/>
</dbReference>
<dbReference type="GO" id="GO:0005737">
    <property type="term" value="C:cytoplasm"/>
    <property type="evidence" value="ECO:0007669"/>
    <property type="project" value="TreeGrafter"/>
</dbReference>
<dbReference type="InterPro" id="IPR000682">
    <property type="entry name" value="PCMT"/>
</dbReference>
<evidence type="ECO:0000256" key="2">
    <source>
        <dbReference type="ARBA" id="ARBA00013346"/>
    </source>
</evidence>
<gene>
    <name evidence="4" type="ORF">O987_13880</name>
</gene>
<dbReference type="SUPFAM" id="SSF53335">
    <property type="entry name" value="S-adenosyl-L-methionine-dependent methyltransferases"/>
    <property type="match status" value="1"/>
</dbReference>
<evidence type="ECO:0000313" key="4">
    <source>
        <dbReference type="EMBL" id="AIJ46892.1"/>
    </source>
</evidence>
<dbReference type="Gene3D" id="3.40.50.150">
    <property type="entry name" value="Vaccinia Virus protein VP39"/>
    <property type="match status" value="1"/>
</dbReference>
<dbReference type="PANTHER" id="PTHR11579:SF18">
    <property type="entry name" value="PROTEIN-L-ISOASPARTATE O-METHYLTRANSFERASE"/>
    <property type="match status" value="1"/>
</dbReference>
<accession>A0A076PU82</accession>
<evidence type="ECO:0000256" key="3">
    <source>
        <dbReference type="ARBA" id="ARBA00030757"/>
    </source>
</evidence>
<evidence type="ECO:0000256" key="1">
    <source>
        <dbReference type="ARBA" id="ARBA00005369"/>
    </source>
</evidence>
<sequence length="236" mass="25809">MALPMNAQVDPRDVHAQARFNMIEQQIRPWNVLDESVLELMGKVHREDYVSPEYANMAYMDIEVPLKGTAEEAAAKGWHMLAPKIEARMLQDVKIKPTDRVLEIGTGSGYMAALLAAQAKEVVTLEIDPELAEMARENLLSAGVKNVEVKLANGATASLAQGAFDVIVLSGSVAQVPDALYAQLNEGGRIAAIVGHMPVMRFTLVTKNGSNFEVQQPWDTAATRLVGFEEPSRFSF</sequence>
<organism evidence="4 5">
    <name type="scientific">Comamonas testosteroni TK102</name>
    <dbReference type="NCBI Taxonomy" id="1392005"/>
    <lineage>
        <taxon>Bacteria</taxon>
        <taxon>Pseudomonadati</taxon>
        <taxon>Pseudomonadota</taxon>
        <taxon>Betaproteobacteria</taxon>
        <taxon>Burkholderiales</taxon>
        <taxon>Comamonadaceae</taxon>
        <taxon>Comamonas</taxon>
    </lineage>
</organism>
<dbReference type="AlphaFoldDB" id="A0A076PU82"/>
<dbReference type="CDD" id="cd02440">
    <property type="entry name" value="AdoMet_MTases"/>
    <property type="match status" value="1"/>
</dbReference>
<keyword evidence="4" id="KW-0808">Transferase</keyword>
<proteinExistence type="inferred from homology"/>